<dbReference type="Pfam" id="PF09531">
    <property type="entry name" value="Ndc1_Nup"/>
    <property type="match status" value="1"/>
</dbReference>
<reference evidence="15" key="1">
    <citation type="submission" date="2023-03" db="EMBL/GenBank/DDBJ databases">
        <authorList>
            <person name="Steffen K."/>
            <person name="Cardenas P."/>
        </authorList>
    </citation>
    <scope>NUCLEOTIDE SEQUENCE</scope>
</reference>
<protein>
    <submittedName>
        <fullName evidence="15">Nucleoporin NDC1</fullName>
    </submittedName>
</protein>
<accession>A0AA35RRJ4</accession>
<feature type="compositionally biased region" description="Polar residues" evidence="13">
    <location>
        <begin position="410"/>
        <end position="420"/>
    </location>
</feature>
<evidence type="ECO:0000256" key="12">
    <source>
        <dbReference type="ARBA" id="ARBA00023242"/>
    </source>
</evidence>
<keyword evidence="6" id="KW-0509">mRNA transport</keyword>
<evidence type="ECO:0000256" key="8">
    <source>
        <dbReference type="ARBA" id="ARBA00022989"/>
    </source>
</evidence>
<dbReference type="GO" id="GO:0006999">
    <property type="term" value="P:nuclear pore organization"/>
    <property type="evidence" value="ECO:0007669"/>
    <property type="project" value="TreeGrafter"/>
</dbReference>
<proteinExistence type="inferred from homology"/>
<evidence type="ECO:0000313" key="15">
    <source>
        <dbReference type="EMBL" id="CAI8015543.1"/>
    </source>
</evidence>
<keyword evidence="16" id="KW-1185">Reference proteome</keyword>
<keyword evidence="11 14" id="KW-0472">Membrane</keyword>
<name>A0AA35RRJ4_GEOBA</name>
<keyword evidence="4" id="KW-0813">Transport</keyword>
<feature type="region of interest" description="Disordered" evidence="13">
    <location>
        <begin position="359"/>
        <end position="382"/>
    </location>
</feature>
<dbReference type="PANTHER" id="PTHR13269:SF6">
    <property type="entry name" value="NUCLEOPORIN NDC1"/>
    <property type="match status" value="1"/>
</dbReference>
<keyword evidence="8 14" id="KW-1133">Transmembrane helix</keyword>
<dbReference type="AlphaFoldDB" id="A0AA35RRJ4"/>
<comment type="subcellular location">
    <subcellularLocation>
        <location evidence="1">Nucleus membrane</location>
        <topology evidence="1">Multi-pass membrane protein</topology>
    </subcellularLocation>
    <subcellularLocation>
        <location evidence="2">Nucleus</location>
        <location evidence="2">Nuclear pore complex</location>
    </subcellularLocation>
</comment>
<evidence type="ECO:0000256" key="9">
    <source>
        <dbReference type="ARBA" id="ARBA00023010"/>
    </source>
</evidence>
<comment type="similarity">
    <text evidence="3">Belongs to the NDC1 family.</text>
</comment>
<dbReference type="GO" id="GO:0031965">
    <property type="term" value="C:nuclear membrane"/>
    <property type="evidence" value="ECO:0007669"/>
    <property type="project" value="UniProtKB-SubCell"/>
</dbReference>
<keyword evidence="9" id="KW-0811">Translocation</keyword>
<evidence type="ECO:0000256" key="11">
    <source>
        <dbReference type="ARBA" id="ARBA00023136"/>
    </source>
</evidence>
<dbReference type="GO" id="GO:0030674">
    <property type="term" value="F:protein-macromolecule adaptor activity"/>
    <property type="evidence" value="ECO:0007669"/>
    <property type="project" value="TreeGrafter"/>
</dbReference>
<comment type="caution">
    <text evidence="15">The sequence shown here is derived from an EMBL/GenBank/DDBJ whole genome shotgun (WGS) entry which is preliminary data.</text>
</comment>
<sequence>MRWFTEGVYRWRSGAAIVWTCVLSCPALVLYQLLALCNPLHPFTWIQDWLSSVLSARSFVFACLYLLTLSNTLVIYSTTCAVVLPVYKTRLSVIWGVLRPPRLLVVASYALLGGGASYCLAELAGYHYLWSPHQSCRYCLNEYLFFHAAHGAFIGLRYGVRYYLLKESFMVFPSIQQHKLFRLRGHVTSHVREALTRTLGGLRYFYPLYFLLGYYPRNRVIRLLGLQLRDDVRLTSLSSLMDLGLFTSLLVAGTTIHVGWSFGLRIFRTFQTQAVQFPVVATFSGDRDRTLAVSLTSRASPLVRCLGFLDLHQLALHSHSRRAEVFSLDVDGNPEVWEVVSRECLALVHDLASRLTAKEGGVSTAGPASSSSPPPPRASPSSSISYLLTQRRVSSDVLGEGLARAAGRCSGSSWSVSQDGQQREDSTVVLLSSRFG</sequence>
<evidence type="ECO:0000256" key="4">
    <source>
        <dbReference type="ARBA" id="ARBA00022448"/>
    </source>
</evidence>
<feature type="transmembrane region" description="Helical" evidence="14">
    <location>
        <begin position="73"/>
        <end position="91"/>
    </location>
</feature>
<feature type="transmembrane region" description="Helical" evidence="14">
    <location>
        <begin position="143"/>
        <end position="160"/>
    </location>
</feature>
<keyword evidence="5 14" id="KW-0812">Transmembrane</keyword>
<feature type="region of interest" description="Disordered" evidence="13">
    <location>
        <begin position="406"/>
        <end position="425"/>
    </location>
</feature>
<evidence type="ECO:0000256" key="1">
    <source>
        <dbReference type="ARBA" id="ARBA00004232"/>
    </source>
</evidence>
<feature type="transmembrane region" description="Helical" evidence="14">
    <location>
        <begin position="243"/>
        <end position="263"/>
    </location>
</feature>
<dbReference type="EMBL" id="CASHTH010001458">
    <property type="protein sequence ID" value="CAI8015543.1"/>
    <property type="molecule type" value="Genomic_DNA"/>
</dbReference>
<evidence type="ECO:0000313" key="16">
    <source>
        <dbReference type="Proteomes" id="UP001174909"/>
    </source>
</evidence>
<feature type="transmembrane region" description="Helical" evidence="14">
    <location>
        <begin position="103"/>
        <end position="123"/>
    </location>
</feature>
<evidence type="ECO:0000256" key="2">
    <source>
        <dbReference type="ARBA" id="ARBA00004567"/>
    </source>
</evidence>
<keyword evidence="7" id="KW-0653">Protein transport</keyword>
<evidence type="ECO:0000256" key="3">
    <source>
        <dbReference type="ARBA" id="ARBA00005760"/>
    </source>
</evidence>
<keyword evidence="10" id="KW-0906">Nuclear pore complex</keyword>
<evidence type="ECO:0000256" key="5">
    <source>
        <dbReference type="ARBA" id="ARBA00022692"/>
    </source>
</evidence>
<feature type="transmembrane region" description="Helical" evidence="14">
    <location>
        <begin position="16"/>
        <end position="37"/>
    </location>
</feature>
<keyword evidence="12" id="KW-0539">Nucleus</keyword>
<dbReference type="Proteomes" id="UP001174909">
    <property type="component" value="Unassembled WGS sequence"/>
</dbReference>
<evidence type="ECO:0000256" key="6">
    <source>
        <dbReference type="ARBA" id="ARBA00022816"/>
    </source>
</evidence>
<evidence type="ECO:0000256" key="7">
    <source>
        <dbReference type="ARBA" id="ARBA00022927"/>
    </source>
</evidence>
<gene>
    <name evidence="15" type="ORF">GBAR_LOCUS9615</name>
</gene>
<dbReference type="PANTHER" id="PTHR13269">
    <property type="entry name" value="NUCLEOPORIN NDC1"/>
    <property type="match status" value="1"/>
</dbReference>
<dbReference type="InterPro" id="IPR019049">
    <property type="entry name" value="Nucleoporin_prot_Ndc1/Nup"/>
</dbReference>
<organism evidence="15 16">
    <name type="scientific">Geodia barretti</name>
    <name type="common">Barrett's horny sponge</name>
    <dbReference type="NCBI Taxonomy" id="519541"/>
    <lineage>
        <taxon>Eukaryota</taxon>
        <taxon>Metazoa</taxon>
        <taxon>Porifera</taxon>
        <taxon>Demospongiae</taxon>
        <taxon>Heteroscleromorpha</taxon>
        <taxon>Tetractinellida</taxon>
        <taxon>Astrophorina</taxon>
        <taxon>Geodiidae</taxon>
        <taxon>Geodia</taxon>
    </lineage>
</organism>
<dbReference type="GO" id="GO:0051028">
    <property type="term" value="P:mRNA transport"/>
    <property type="evidence" value="ECO:0007669"/>
    <property type="project" value="UniProtKB-KW"/>
</dbReference>
<evidence type="ECO:0000256" key="14">
    <source>
        <dbReference type="SAM" id="Phobius"/>
    </source>
</evidence>
<evidence type="ECO:0000256" key="10">
    <source>
        <dbReference type="ARBA" id="ARBA00023132"/>
    </source>
</evidence>
<dbReference type="GO" id="GO:0070762">
    <property type="term" value="C:nuclear pore transmembrane ring"/>
    <property type="evidence" value="ECO:0007669"/>
    <property type="project" value="TreeGrafter"/>
</dbReference>
<evidence type="ECO:0000256" key="13">
    <source>
        <dbReference type="SAM" id="MobiDB-lite"/>
    </source>
</evidence>
<dbReference type="GO" id="GO:0015031">
    <property type="term" value="P:protein transport"/>
    <property type="evidence" value="ECO:0007669"/>
    <property type="project" value="UniProtKB-KW"/>
</dbReference>